<dbReference type="EMBL" id="MN739689">
    <property type="protein sequence ID" value="QHT21317.1"/>
    <property type="molecule type" value="Genomic_DNA"/>
</dbReference>
<accession>A0A6C0DWT8</accession>
<organism evidence="1">
    <name type="scientific">viral metagenome</name>
    <dbReference type="NCBI Taxonomy" id="1070528"/>
    <lineage>
        <taxon>unclassified sequences</taxon>
        <taxon>metagenomes</taxon>
        <taxon>organismal metagenomes</taxon>
    </lineage>
</organism>
<reference evidence="1" key="1">
    <citation type="journal article" date="2020" name="Nature">
        <title>Giant virus diversity and host interactions through global metagenomics.</title>
        <authorList>
            <person name="Schulz F."/>
            <person name="Roux S."/>
            <person name="Paez-Espino D."/>
            <person name="Jungbluth S."/>
            <person name="Walsh D.A."/>
            <person name="Denef V.J."/>
            <person name="McMahon K.D."/>
            <person name="Konstantinidis K.T."/>
            <person name="Eloe-Fadrosh E.A."/>
            <person name="Kyrpides N.C."/>
            <person name="Woyke T."/>
        </authorList>
    </citation>
    <scope>NUCLEOTIDE SEQUENCE</scope>
    <source>
        <strain evidence="1">GVMAG-M-3300023174-92</strain>
    </source>
</reference>
<protein>
    <submittedName>
        <fullName evidence="1">Uncharacterized protein</fullName>
    </submittedName>
</protein>
<name>A0A6C0DWT8_9ZZZZ</name>
<evidence type="ECO:0000313" key="1">
    <source>
        <dbReference type="EMBL" id="QHT21317.1"/>
    </source>
</evidence>
<dbReference type="AlphaFoldDB" id="A0A6C0DWT8"/>
<proteinExistence type="predicted"/>
<sequence>MYRYRVYIEMYKFILNRCFSTEKTFIRNTRLPVCSKCIYFMEHTNNYPYDFMPNDALDGKCKKFGEKSLVTGEILYDLARTCRMEDKCGNVGRYYIEKPRPQQICPGLYPSDILKG</sequence>